<evidence type="ECO:0000313" key="2">
    <source>
        <dbReference type="EMBL" id="PIC50831.1"/>
    </source>
</evidence>
<gene>
    <name evidence="2" type="primary">Cnig_chr_I.g1581</name>
    <name evidence="2" type="ORF">B9Z55_001581</name>
</gene>
<comment type="caution">
    <text evidence="2">The sequence shown here is derived from an EMBL/GenBank/DDBJ whole genome shotgun (WGS) entry which is preliminary data.</text>
</comment>
<dbReference type="Proteomes" id="UP000230233">
    <property type="component" value="Chromosome I"/>
</dbReference>
<protein>
    <submittedName>
        <fullName evidence="2">Uncharacterized protein</fullName>
    </submittedName>
</protein>
<accession>A0A2G5VGP2</accession>
<dbReference type="STRING" id="1611254.A0A2G5VGP2"/>
<feature type="compositionally biased region" description="Basic and acidic residues" evidence="1">
    <location>
        <begin position="37"/>
        <end position="48"/>
    </location>
</feature>
<proteinExistence type="predicted"/>
<evidence type="ECO:0000313" key="3">
    <source>
        <dbReference type="Proteomes" id="UP000230233"/>
    </source>
</evidence>
<feature type="compositionally biased region" description="Polar residues" evidence="1">
    <location>
        <begin position="22"/>
        <end position="36"/>
    </location>
</feature>
<dbReference type="OrthoDB" id="5872165at2759"/>
<organism evidence="2 3">
    <name type="scientific">Caenorhabditis nigoni</name>
    <dbReference type="NCBI Taxonomy" id="1611254"/>
    <lineage>
        <taxon>Eukaryota</taxon>
        <taxon>Metazoa</taxon>
        <taxon>Ecdysozoa</taxon>
        <taxon>Nematoda</taxon>
        <taxon>Chromadorea</taxon>
        <taxon>Rhabditida</taxon>
        <taxon>Rhabditina</taxon>
        <taxon>Rhabditomorpha</taxon>
        <taxon>Rhabditoidea</taxon>
        <taxon>Rhabditidae</taxon>
        <taxon>Peloderinae</taxon>
        <taxon>Caenorhabditis</taxon>
    </lineage>
</organism>
<keyword evidence="3" id="KW-1185">Reference proteome</keyword>
<dbReference type="EMBL" id="PDUG01000001">
    <property type="protein sequence ID" value="PIC50831.1"/>
    <property type="molecule type" value="Genomic_DNA"/>
</dbReference>
<dbReference type="AlphaFoldDB" id="A0A2G5VGP2"/>
<name>A0A2G5VGP2_9PELO</name>
<evidence type="ECO:0000256" key="1">
    <source>
        <dbReference type="SAM" id="MobiDB-lite"/>
    </source>
</evidence>
<feature type="region of interest" description="Disordered" evidence="1">
    <location>
        <begin position="22"/>
        <end position="60"/>
    </location>
</feature>
<reference evidence="3" key="1">
    <citation type="submission" date="2017-10" db="EMBL/GenBank/DDBJ databases">
        <title>Rapid genome shrinkage in a self-fertile nematode reveals novel sperm competition proteins.</title>
        <authorList>
            <person name="Yin D."/>
            <person name="Schwarz E.M."/>
            <person name="Thomas C.G."/>
            <person name="Felde R.L."/>
            <person name="Korf I.F."/>
            <person name="Cutter A.D."/>
            <person name="Schartner C.M."/>
            <person name="Ralston E.J."/>
            <person name="Meyer B.J."/>
            <person name="Haag E.S."/>
        </authorList>
    </citation>
    <scope>NUCLEOTIDE SEQUENCE [LARGE SCALE GENOMIC DNA]</scope>
    <source>
        <strain evidence="3">JU1422</strain>
    </source>
</reference>
<sequence length="500" mass="58163">MQGTNKKPSYFSMRSYKYQSVNFERPSTSPSLQIPTKSDDSGSIHSSEKPIAPIHPIHEKRPLRNLEHLLDNNIETDDKELYEKANNKEIDESINEDYCDEEVDISIAYTDDSFGEGGRQYMAMSISPLLHETYEPDEHDVWRTADDKKEEPKKTMSAKEKAEILAEELKQLYLTKPVEKAFSKNRNKLIERKSNLESESNFDDINLDALTPEHVENMSEKDQRRVVNAFYESNPRHKFKESYPFMVEGMIQKDFENNDLKVYTSRLGSIKIPDTRSRNETSTDYVYFMVSRPGVYGGFLYEKHPPSLVSAKFKSKFETVLNGYAIIAHPIGSREQSVQADRWICWNDSLGVMNVQRRAAMQSMKKQPNWDMQLDIISFDASYRMGSFVIDKVTALTNQKEKRARFPQEMFLLTDAVFKELRSDQAVFYSETIKAEVVIAKDRIGNVQEYLPYELVVVPSFSKPTKIEFRALLIIQATFWTKYNQWIRDMLAERTDAYRI</sequence>